<proteinExistence type="predicted"/>
<dbReference type="PANTHER" id="PTHR39639">
    <property type="entry name" value="CHROMOSOME 16, WHOLE GENOME SHOTGUN SEQUENCE"/>
    <property type="match status" value="1"/>
</dbReference>
<dbReference type="Proteomes" id="UP000471031">
    <property type="component" value="Unassembled WGS sequence"/>
</dbReference>
<organism evidence="2 3">
    <name type="scientific">Heliomicrobium gestii</name>
    <name type="common">Heliobacterium gestii</name>
    <dbReference type="NCBI Taxonomy" id="2699"/>
    <lineage>
        <taxon>Bacteria</taxon>
        <taxon>Bacillati</taxon>
        <taxon>Bacillota</taxon>
        <taxon>Clostridia</taxon>
        <taxon>Eubacteriales</taxon>
        <taxon>Heliobacteriaceae</taxon>
        <taxon>Heliomicrobium</taxon>
    </lineage>
</organism>
<keyword evidence="3" id="KW-1185">Reference proteome</keyword>
<evidence type="ECO:0000313" key="3">
    <source>
        <dbReference type="Proteomes" id="UP000471031"/>
    </source>
</evidence>
<dbReference type="AlphaFoldDB" id="A0A845LDF0"/>
<gene>
    <name evidence="2" type="ORF">GTO89_05500</name>
</gene>
<evidence type="ECO:0000259" key="1">
    <source>
        <dbReference type="Pfam" id="PF03235"/>
    </source>
</evidence>
<sequence>MSVGELLTMYKDGDLVLRPEFQRFFRWSPEQKSRLVESLLLGIPIPSIFVSQRNDGKWEVIDGLQRLSTLFELAGELRNPDGEKRPPLVLTKTKFLTDLKDLQWESEDKSKLFPEEAKRRIKRSRIDVSIVLSTSDLSAKYELFQRLNTGGSLATDQEVRNAILVMINRDFFTWVSELANRDYFRKCIPLTDRALEEQFDLELVTRFIVLSLVENSKLREIEELGVFLTEKIVEMAEDTTFDKEKVTRAFHRTFEALSRILGEQSFKKYDEAKQHAMGAMLISIFEVLAIGIGTYAGDPTYVIPYEKIRELHRRLAKEIRFTSSGSGISATRRIPNTVGLGREFFAP</sequence>
<reference evidence="2 3" key="1">
    <citation type="submission" date="2020-01" db="EMBL/GenBank/DDBJ databases">
        <title>Whole genome sequence of Heliobacterium gestii DSM 11169.</title>
        <authorList>
            <person name="Kyndt J.A."/>
            <person name="Meyer T.E."/>
        </authorList>
    </citation>
    <scope>NUCLEOTIDE SEQUENCE [LARGE SCALE GENOMIC DNA]</scope>
    <source>
        <strain evidence="2 3">DSM 11169</strain>
    </source>
</reference>
<dbReference type="InterPro" id="IPR004919">
    <property type="entry name" value="GmrSD_N"/>
</dbReference>
<protein>
    <submittedName>
        <fullName evidence="2">DUF262 domain-containing protein</fullName>
    </submittedName>
</protein>
<comment type="caution">
    <text evidence="2">The sequence shown here is derived from an EMBL/GenBank/DDBJ whole genome shotgun (WGS) entry which is preliminary data.</text>
</comment>
<dbReference type="OrthoDB" id="9770340at2"/>
<accession>A0A845LDF0</accession>
<feature type="domain" description="GmrSD restriction endonucleases N-terminal" evidence="1">
    <location>
        <begin position="4"/>
        <end position="164"/>
    </location>
</feature>
<dbReference type="EMBL" id="WXEX01000004">
    <property type="protein sequence ID" value="MZP42495.1"/>
    <property type="molecule type" value="Genomic_DNA"/>
</dbReference>
<dbReference type="PANTHER" id="PTHR39639:SF1">
    <property type="entry name" value="DUF262 DOMAIN-CONTAINING PROTEIN"/>
    <property type="match status" value="1"/>
</dbReference>
<name>A0A845LDF0_HELGE</name>
<evidence type="ECO:0000313" key="2">
    <source>
        <dbReference type="EMBL" id="MZP42495.1"/>
    </source>
</evidence>
<dbReference type="Pfam" id="PF03235">
    <property type="entry name" value="GmrSD_N"/>
    <property type="match status" value="1"/>
</dbReference>